<comment type="similarity">
    <text evidence="2">Belongs to the HFCD (homooligomeric flavin containing Cys decarboxylase) superfamily.</text>
</comment>
<dbReference type="PANTHER" id="PTHR14359:SF6">
    <property type="entry name" value="PHOSPHOPANTOTHENOYLCYSTEINE DECARBOXYLASE"/>
    <property type="match status" value="1"/>
</dbReference>
<protein>
    <recommendedName>
        <fullName evidence="3">Flavoprotein domain-containing protein</fullName>
    </recommendedName>
</protein>
<proteinExistence type="inferred from homology"/>
<dbReference type="EMBL" id="KB445554">
    <property type="protein sequence ID" value="EMC97631.1"/>
    <property type="molecule type" value="Genomic_DNA"/>
</dbReference>
<evidence type="ECO:0000259" key="3">
    <source>
        <dbReference type="Pfam" id="PF02441"/>
    </source>
</evidence>
<accession>M2MLU2</accession>
<feature type="domain" description="Flavoprotein" evidence="3">
    <location>
        <begin position="16"/>
        <end position="227"/>
    </location>
</feature>
<name>M2MLU2_BAUPA</name>
<dbReference type="GeneID" id="19113958"/>
<dbReference type="Gene3D" id="3.40.50.1950">
    <property type="entry name" value="Flavin prenyltransferase-like"/>
    <property type="match status" value="1"/>
</dbReference>
<dbReference type="STRING" id="717646.M2MLU2"/>
<dbReference type="eggNOG" id="KOG0672">
    <property type="taxonomic scope" value="Eukaryota"/>
</dbReference>
<dbReference type="PANTHER" id="PTHR14359">
    <property type="entry name" value="HOMO-OLIGOMERIC FLAVIN CONTAINING CYS DECARBOXYLASE FAMILY"/>
    <property type="match status" value="1"/>
</dbReference>
<evidence type="ECO:0000313" key="5">
    <source>
        <dbReference type="Proteomes" id="UP000011761"/>
    </source>
</evidence>
<dbReference type="InterPro" id="IPR003382">
    <property type="entry name" value="Flavoprotein"/>
</dbReference>
<gene>
    <name evidence="4" type="ORF">BAUCODRAFT_40203</name>
</gene>
<dbReference type="SUPFAM" id="SSF52507">
    <property type="entry name" value="Homo-oligomeric flavin-containing Cys decarboxylases, HFCD"/>
    <property type="match status" value="1"/>
</dbReference>
<evidence type="ECO:0000256" key="1">
    <source>
        <dbReference type="ARBA" id="ARBA00022993"/>
    </source>
</evidence>
<dbReference type="AlphaFoldDB" id="M2MLU2"/>
<dbReference type="GO" id="GO:0071513">
    <property type="term" value="C:phosphopantothenoylcysteine decarboxylase complex"/>
    <property type="evidence" value="ECO:0007669"/>
    <property type="project" value="TreeGrafter"/>
</dbReference>
<evidence type="ECO:0000313" key="4">
    <source>
        <dbReference type="EMBL" id="EMC97631.1"/>
    </source>
</evidence>
<feature type="non-terminal residue" evidence="4">
    <location>
        <position position="1"/>
    </location>
</feature>
<sequence length="231" mass="25502">SEPFRAADHLNDGKHHLLLAATGSVATIKIPNIVSALSKYDNLSIRILLSDSAANFLQGQAAEQPHLEDIVAMKNVDAIYFDNDEWRKPWVRGDNILHIELRRWADLMVITPLSANSLAKLAQGMSDNLISSVARAWDASGMIDQARPGVPLPYDGKKGIIVAPAMNTAMWHNPVTAEHLDRLENVWNVKNGGWFEVLRPIEKELACGDTGSGAMHDWKRIVATIEARLSL</sequence>
<organism evidence="4 5">
    <name type="scientific">Baudoinia panamericana (strain UAMH 10762)</name>
    <name type="common">Angels' share fungus</name>
    <name type="synonym">Baudoinia compniacensis (strain UAMH 10762)</name>
    <dbReference type="NCBI Taxonomy" id="717646"/>
    <lineage>
        <taxon>Eukaryota</taxon>
        <taxon>Fungi</taxon>
        <taxon>Dikarya</taxon>
        <taxon>Ascomycota</taxon>
        <taxon>Pezizomycotina</taxon>
        <taxon>Dothideomycetes</taxon>
        <taxon>Dothideomycetidae</taxon>
        <taxon>Mycosphaerellales</taxon>
        <taxon>Teratosphaeriaceae</taxon>
        <taxon>Baudoinia</taxon>
    </lineage>
</organism>
<dbReference type="Proteomes" id="UP000011761">
    <property type="component" value="Unassembled WGS sequence"/>
</dbReference>
<dbReference type="GO" id="GO:0010181">
    <property type="term" value="F:FMN binding"/>
    <property type="evidence" value="ECO:0007669"/>
    <property type="project" value="TreeGrafter"/>
</dbReference>
<evidence type="ECO:0000256" key="2">
    <source>
        <dbReference type="ARBA" id="ARBA00038350"/>
    </source>
</evidence>
<dbReference type="HOGENOM" id="CLU_033319_3_0_1"/>
<dbReference type="RefSeq" id="XP_007675327.1">
    <property type="nucleotide sequence ID" value="XM_007677137.1"/>
</dbReference>
<keyword evidence="5" id="KW-1185">Reference proteome</keyword>
<dbReference type="OrthoDB" id="1532798at2759"/>
<dbReference type="Pfam" id="PF02441">
    <property type="entry name" value="Flavoprotein"/>
    <property type="match status" value="1"/>
</dbReference>
<dbReference type="OMA" id="KGLACGD"/>
<reference evidence="4 5" key="1">
    <citation type="journal article" date="2012" name="PLoS Pathog.">
        <title>Diverse lifestyles and strategies of plant pathogenesis encoded in the genomes of eighteen Dothideomycetes fungi.</title>
        <authorList>
            <person name="Ohm R.A."/>
            <person name="Feau N."/>
            <person name="Henrissat B."/>
            <person name="Schoch C.L."/>
            <person name="Horwitz B.A."/>
            <person name="Barry K.W."/>
            <person name="Condon B.J."/>
            <person name="Copeland A.C."/>
            <person name="Dhillon B."/>
            <person name="Glaser F."/>
            <person name="Hesse C.N."/>
            <person name="Kosti I."/>
            <person name="LaButti K."/>
            <person name="Lindquist E.A."/>
            <person name="Lucas S."/>
            <person name="Salamov A.A."/>
            <person name="Bradshaw R.E."/>
            <person name="Ciuffetti L."/>
            <person name="Hamelin R.C."/>
            <person name="Kema G.H.J."/>
            <person name="Lawrence C."/>
            <person name="Scott J.A."/>
            <person name="Spatafora J.W."/>
            <person name="Turgeon B.G."/>
            <person name="de Wit P.J.G.M."/>
            <person name="Zhong S."/>
            <person name="Goodwin S.B."/>
            <person name="Grigoriev I.V."/>
        </authorList>
    </citation>
    <scope>NUCLEOTIDE SEQUENCE [LARGE SCALE GENOMIC DNA]</scope>
    <source>
        <strain evidence="4 5">UAMH 10762</strain>
    </source>
</reference>
<dbReference type="InterPro" id="IPR036551">
    <property type="entry name" value="Flavin_trans-like"/>
</dbReference>
<feature type="non-terminal residue" evidence="4">
    <location>
        <position position="231"/>
    </location>
</feature>
<dbReference type="KEGG" id="bcom:BAUCODRAFT_40203"/>
<dbReference type="GO" id="GO:0015937">
    <property type="term" value="P:coenzyme A biosynthetic process"/>
    <property type="evidence" value="ECO:0007669"/>
    <property type="project" value="UniProtKB-KW"/>
</dbReference>
<keyword evidence="1" id="KW-0173">Coenzyme A biosynthesis</keyword>
<dbReference type="GO" id="GO:0004633">
    <property type="term" value="F:phosphopantothenoylcysteine decarboxylase activity"/>
    <property type="evidence" value="ECO:0007669"/>
    <property type="project" value="TreeGrafter"/>
</dbReference>